<proteinExistence type="predicted"/>
<gene>
    <name evidence="2" type="ORF">ERS007720_00167</name>
</gene>
<feature type="compositionally biased region" description="Low complexity" evidence="1">
    <location>
        <begin position="16"/>
        <end position="27"/>
    </location>
</feature>
<evidence type="ECO:0000256" key="1">
    <source>
        <dbReference type="SAM" id="MobiDB-lite"/>
    </source>
</evidence>
<feature type="region of interest" description="Disordered" evidence="1">
    <location>
        <begin position="63"/>
        <end position="102"/>
    </location>
</feature>
<feature type="region of interest" description="Disordered" evidence="1">
    <location>
        <begin position="1"/>
        <end position="27"/>
    </location>
</feature>
<organism evidence="2 3">
    <name type="scientific">Mycobacterium tuberculosis</name>
    <dbReference type="NCBI Taxonomy" id="1773"/>
    <lineage>
        <taxon>Bacteria</taxon>
        <taxon>Bacillati</taxon>
        <taxon>Actinomycetota</taxon>
        <taxon>Actinomycetes</taxon>
        <taxon>Mycobacteriales</taxon>
        <taxon>Mycobacteriaceae</taxon>
        <taxon>Mycobacterium</taxon>
        <taxon>Mycobacterium tuberculosis complex</taxon>
    </lineage>
</organism>
<dbReference type="EMBL" id="CSAJ01000010">
    <property type="protein sequence ID" value="COV41539.1"/>
    <property type="molecule type" value="Genomic_DNA"/>
</dbReference>
<reference evidence="2 3" key="1">
    <citation type="submission" date="2015-03" db="EMBL/GenBank/DDBJ databases">
        <authorList>
            <consortium name="Pathogen Informatics"/>
        </authorList>
    </citation>
    <scope>NUCLEOTIDE SEQUENCE [LARGE SCALE GENOMIC DNA]</scope>
    <source>
        <strain evidence="2 3">M09401471</strain>
    </source>
</reference>
<evidence type="ECO:0000313" key="3">
    <source>
        <dbReference type="Proteomes" id="UP000044938"/>
    </source>
</evidence>
<dbReference type="AlphaFoldDB" id="A0A655I2I1"/>
<protein>
    <submittedName>
        <fullName evidence="2">Uncharacterized protein</fullName>
    </submittedName>
</protein>
<evidence type="ECO:0000313" key="2">
    <source>
        <dbReference type="EMBL" id="COV41539.1"/>
    </source>
</evidence>
<sequence length="102" mass="10546">MSVFQEVAGLPSMAKSASPGLSAPPSGEKTVTLVGLTTLPGGAELAAEVDAVGALRPSSSLLRPPLTSPNIRLNTEAKTSRATMRTAAPAPMPISRLRRRRV</sequence>
<accession>A0A655I2I1</accession>
<name>A0A655I2I1_MYCTX</name>
<dbReference type="Proteomes" id="UP000044938">
    <property type="component" value="Unassembled WGS sequence"/>
</dbReference>